<feature type="transmembrane region" description="Helical" evidence="1">
    <location>
        <begin position="202"/>
        <end position="221"/>
    </location>
</feature>
<comment type="caution">
    <text evidence="3">The sequence shown here is derived from an EMBL/GenBank/DDBJ whole genome shotgun (WGS) entry which is preliminary data.</text>
</comment>
<keyword evidence="1" id="KW-0812">Transmembrane</keyword>
<evidence type="ECO:0000259" key="2">
    <source>
        <dbReference type="PROSITE" id="PS51186"/>
    </source>
</evidence>
<dbReference type="Gene3D" id="3.10.129.10">
    <property type="entry name" value="Hotdog Thioesterase"/>
    <property type="match status" value="1"/>
</dbReference>
<dbReference type="Proteomes" id="UP001165413">
    <property type="component" value="Unassembled WGS sequence"/>
</dbReference>
<sequence>MYKIITPKTEEQFRQYYQFRWQILREPFNYPKGSEKDEYENVAEHRMVLNNKNEIIAVGRCHFNTAEEVQIRHIAVSFDAHGKGMGRVILSALENFAVENGAIRAVTNSLETSEHFFRSCGYVVADEAAQDLMRLKRLQMVKKLGNNQHVLVHPEWCQTLQETWQTTIPISDQMGIKIYQYSGDTLEVRASLNKNINLHGTMFAGSIFSLATLTGWGMIYLQLREQGLSGDIVLGDSNIHYHKPITAQPRAIADLAHYKAAYKTLNSGKKMQVELIVKIMDGTKAVAEFTGVYWILNPGPSESKHTENTSA</sequence>
<dbReference type="RefSeq" id="WP_254101125.1">
    <property type="nucleotide sequence ID" value="NZ_JANATA010000016.1"/>
</dbReference>
<organism evidence="3 4">
    <name type="scientific">Opacimonas viscosa</name>
    <dbReference type="NCBI Taxonomy" id="2961944"/>
    <lineage>
        <taxon>Bacteria</taxon>
        <taxon>Pseudomonadati</taxon>
        <taxon>Pseudomonadota</taxon>
        <taxon>Gammaproteobacteria</taxon>
        <taxon>Alteromonadales</taxon>
        <taxon>Alteromonadaceae</taxon>
        <taxon>Opacimonas</taxon>
    </lineage>
</organism>
<reference evidence="3" key="1">
    <citation type="submission" date="2022-07" db="EMBL/GenBank/DDBJ databases">
        <title>Characterization of the Novel Bacterium Alteromonas immobilis LMIT006 and Alteromonas gregis LMIT007.</title>
        <authorList>
            <person name="Lin X."/>
        </authorList>
    </citation>
    <scope>NUCLEOTIDE SEQUENCE</scope>
    <source>
        <strain evidence="3">LMIT007</strain>
    </source>
</reference>
<dbReference type="Pfam" id="PF00583">
    <property type="entry name" value="Acetyltransf_1"/>
    <property type="match status" value="1"/>
</dbReference>
<dbReference type="SUPFAM" id="SSF54637">
    <property type="entry name" value="Thioesterase/thiol ester dehydrase-isomerase"/>
    <property type="match status" value="1"/>
</dbReference>
<evidence type="ECO:0000313" key="3">
    <source>
        <dbReference type="EMBL" id="MCP3429133.1"/>
    </source>
</evidence>
<dbReference type="InterPro" id="IPR016181">
    <property type="entry name" value="Acyl_CoA_acyltransferase"/>
</dbReference>
<dbReference type="Pfam" id="PF09500">
    <property type="entry name" value="YiiD_C"/>
    <property type="match status" value="1"/>
</dbReference>
<dbReference type="NCBIfam" id="TIGR02447">
    <property type="entry name" value="yiiD_Cterm"/>
    <property type="match status" value="1"/>
</dbReference>
<dbReference type="InterPro" id="IPR000182">
    <property type="entry name" value="GNAT_dom"/>
</dbReference>
<dbReference type="InterPro" id="IPR012660">
    <property type="entry name" value="YiiD_C"/>
</dbReference>
<gene>
    <name evidence="3" type="ORF">NLF92_09280</name>
</gene>
<feature type="domain" description="N-acetyltransferase" evidence="2">
    <location>
        <begin position="3"/>
        <end position="145"/>
    </location>
</feature>
<name>A0AA41X456_9ALTE</name>
<keyword evidence="1" id="KW-1133">Transmembrane helix</keyword>
<evidence type="ECO:0000313" key="4">
    <source>
        <dbReference type="Proteomes" id="UP001165413"/>
    </source>
</evidence>
<dbReference type="Gene3D" id="3.40.630.30">
    <property type="match status" value="1"/>
</dbReference>
<proteinExistence type="predicted"/>
<dbReference type="PROSITE" id="PS51186">
    <property type="entry name" value="GNAT"/>
    <property type="match status" value="1"/>
</dbReference>
<protein>
    <submittedName>
        <fullName evidence="3">Bifunctional GNAT family N-acetyltransferase/hotdog fold thioesterase</fullName>
    </submittedName>
</protein>
<dbReference type="InterPro" id="IPR029069">
    <property type="entry name" value="HotDog_dom_sf"/>
</dbReference>
<evidence type="ECO:0000256" key="1">
    <source>
        <dbReference type="SAM" id="Phobius"/>
    </source>
</evidence>
<dbReference type="CDD" id="cd04301">
    <property type="entry name" value="NAT_SF"/>
    <property type="match status" value="1"/>
</dbReference>
<keyword evidence="4" id="KW-1185">Reference proteome</keyword>
<keyword evidence="1" id="KW-0472">Membrane</keyword>
<dbReference type="GO" id="GO:0016747">
    <property type="term" value="F:acyltransferase activity, transferring groups other than amino-acyl groups"/>
    <property type="evidence" value="ECO:0007669"/>
    <property type="project" value="InterPro"/>
</dbReference>
<accession>A0AA41X456</accession>
<dbReference type="SUPFAM" id="SSF55729">
    <property type="entry name" value="Acyl-CoA N-acyltransferases (Nat)"/>
    <property type="match status" value="1"/>
</dbReference>
<dbReference type="EMBL" id="JANATA010000016">
    <property type="protein sequence ID" value="MCP3429133.1"/>
    <property type="molecule type" value="Genomic_DNA"/>
</dbReference>
<dbReference type="AlphaFoldDB" id="A0AA41X456"/>